<protein>
    <submittedName>
        <fullName evidence="1">Uncharacterized protein</fullName>
    </submittedName>
</protein>
<organism evidence="1 2">
    <name type="scientific">Avena sativa</name>
    <name type="common">Oat</name>
    <dbReference type="NCBI Taxonomy" id="4498"/>
    <lineage>
        <taxon>Eukaryota</taxon>
        <taxon>Viridiplantae</taxon>
        <taxon>Streptophyta</taxon>
        <taxon>Embryophyta</taxon>
        <taxon>Tracheophyta</taxon>
        <taxon>Spermatophyta</taxon>
        <taxon>Magnoliopsida</taxon>
        <taxon>Liliopsida</taxon>
        <taxon>Poales</taxon>
        <taxon>Poaceae</taxon>
        <taxon>BOP clade</taxon>
        <taxon>Pooideae</taxon>
        <taxon>Poodae</taxon>
        <taxon>Poeae</taxon>
        <taxon>Poeae Chloroplast Group 1 (Aveneae type)</taxon>
        <taxon>Aveninae</taxon>
        <taxon>Avena</taxon>
    </lineage>
</organism>
<dbReference type="Proteomes" id="UP001732700">
    <property type="component" value="Chromosome 7C"/>
</dbReference>
<dbReference type="EnsemblPlants" id="AVESA.00010b.r2.7CG0666620.1">
    <property type="protein sequence ID" value="AVESA.00010b.r2.7CG0666620.1.CDS"/>
    <property type="gene ID" value="AVESA.00010b.r2.7CG0666620"/>
</dbReference>
<keyword evidence="2" id="KW-1185">Reference proteome</keyword>
<reference evidence="1" key="1">
    <citation type="submission" date="2021-05" db="EMBL/GenBank/DDBJ databases">
        <authorList>
            <person name="Scholz U."/>
            <person name="Mascher M."/>
            <person name="Fiebig A."/>
        </authorList>
    </citation>
    <scope>NUCLEOTIDE SEQUENCE [LARGE SCALE GENOMIC DNA]</scope>
</reference>
<name>A0ACD6A385_AVESA</name>
<sequence length="400" mass="44841">MAPPAAATTADGGVEENAMAILDTFGIKDSRDLHDDRTAFFEAVRSACLAGDRPSPPSWRMHNAVFQILQSSSSLELTIASFHLLMELGKQYPRVYLTNSCPHQALVVVKESWSPFLLGNNGASGEIGGNTGCTDHLFDPSRFGLLIEHMVEAANDTSTSNRLKRIEKMVLFQYLVSTLEADFVPRNIAYKESLDWVIIRESLLNLLLGSRKLVFKTFVKNCISLLNKHQREVEDNISFKSASDLDSSLTFSLLEFEREALLSVKKLFIMVINLDLIRKEADKLGLTSRADGSRNPILEVILDELPYNTINLSPFLLAFTEWKWKLEIILQYFSRYYVKPAVCTRSSDDSQQDLTVENVLSLFSTAASAKAIAKKMFPEVAQLLLAHAYQASELMLLLNF</sequence>
<reference evidence="1" key="2">
    <citation type="submission" date="2025-09" db="UniProtKB">
        <authorList>
            <consortium name="EnsemblPlants"/>
        </authorList>
    </citation>
    <scope>IDENTIFICATION</scope>
</reference>
<evidence type="ECO:0000313" key="2">
    <source>
        <dbReference type="Proteomes" id="UP001732700"/>
    </source>
</evidence>
<proteinExistence type="predicted"/>
<evidence type="ECO:0000313" key="1">
    <source>
        <dbReference type="EnsemblPlants" id="AVESA.00010b.r2.7CG0666620.1.CDS"/>
    </source>
</evidence>
<accession>A0ACD6A385</accession>